<feature type="region of interest" description="Disordered" evidence="1">
    <location>
        <begin position="172"/>
        <end position="213"/>
    </location>
</feature>
<evidence type="ECO:0000313" key="3">
    <source>
        <dbReference type="Proteomes" id="UP001642540"/>
    </source>
</evidence>
<evidence type="ECO:0000256" key="1">
    <source>
        <dbReference type="SAM" id="MobiDB-lite"/>
    </source>
</evidence>
<comment type="caution">
    <text evidence="2">The sequence shown here is derived from an EMBL/GenBank/DDBJ whole genome shotgun (WGS) entry which is preliminary data.</text>
</comment>
<accession>A0ABP1PR92</accession>
<gene>
    <name evidence="2" type="ORF">ODALV1_LOCUS1901</name>
</gene>
<evidence type="ECO:0000313" key="2">
    <source>
        <dbReference type="EMBL" id="CAL8071815.1"/>
    </source>
</evidence>
<feature type="region of interest" description="Disordered" evidence="1">
    <location>
        <begin position="120"/>
        <end position="142"/>
    </location>
</feature>
<protein>
    <submittedName>
        <fullName evidence="2">Uncharacterized protein</fullName>
    </submittedName>
</protein>
<proteinExistence type="predicted"/>
<dbReference type="Proteomes" id="UP001642540">
    <property type="component" value="Unassembled WGS sequence"/>
</dbReference>
<dbReference type="EMBL" id="CAXLJM020000006">
    <property type="protein sequence ID" value="CAL8071815.1"/>
    <property type="molecule type" value="Genomic_DNA"/>
</dbReference>
<organism evidence="2 3">
    <name type="scientific">Orchesella dallaii</name>
    <dbReference type="NCBI Taxonomy" id="48710"/>
    <lineage>
        <taxon>Eukaryota</taxon>
        <taxon>Metazoa</taxon>
        <taxon>Ecdysozoa</taxon>
        <taxon>Arthropoda</taxon>
        <taxon>Hexapoda</taxon>
        <taxon>Collembola</taxon>
        <taxon>Entomobryomorpha</taxon>
        <taxon>Entomobryoidea</taxon>
        <taxon>Orchesellidae</taxon>
        <taxon>Orchesellinae</taxon>
        <taxon>Orchesella</taxon>
    </lineage>
</organism>
<name>A0ABP1PR92_9HEXA</name>
<reference evidence="2 3" key="1">
    <citation type="submission" date="2024-08" db="EMBL/GenBank/DDBJ databases">
        <authorList>
            <person name="Cucini C."/>
            <person name="Frati F."/>
        </authorList>
    </citation>
    <scope>NUCLEOTIDE SEQUENCE [LARGE SCALE GENOMIC DNA]</scope>
</reference>
<sequence>MAVLDSKEKKSNLPKHAFKPTDSNGITMQQCLFCSTLLCFLDTISNLTAHFRRCSGHPETGFDALMLIDPNETLIWSENFYFCRIGETSTRAEMVKVVEFFTPLWEALLKDSSVSDVRVKKKQQKTEQQAHPTNEEEERTSLKNILQGTEEENIMLRQQLLEAQCKIAEPINMEPEEELRPLQPDSGLNSGINSNPSSREASQEPVKPKPRKK</sequence>
<feature type="compositionally biased region" description="Polar residues" evidence="1">
    <location>
        <begin position="186"/>
        <end position="200"/>
    </location>
</feature>
<keyword evidence="3" id="KW-1185">Reference proteome</keyword>